<evidence type="ECO:0000256" key="9">
    <source>
        <dbReference type="HAMAP-Rule" id="MF_00454"/>
    </source>
</evidence>
<dbReference type="NCBIfam" id="TIGR00494">
    <property type="entry name" value="crcB"/>
    <property type="match status" value="1"/>
</dbReference>
<proteinExistence type="inferred from homology"/>
<dbReference type="RefSeq" id="WP_224611903.1">
    <property type="nucleotide sequence ID" value="NZ_JAIQXV010000021.1"/>
</dbReference>
<evidence type="ECO:0000256" key="8">
    <source>
        <dbReference type="ARBA" id="ARBA00035585"/>
    </source>
</evidence>
<dbReference type="HAMAP" id="MF_00454">
    <property type="entry name" value="FluC"/>
    <property type="match status" value="1"/>
</dbReference>
<comment type="caution">
    <text evidence="10">The sequence shown here is derived from an EMBL/GenBank/DDBJ whole genome shotgun (WGS) entry which is preliminary data.</text>
</comment>
<dbReference type="Pfam" id="PF02537">
    <property type="entry name" value="CRCB"/>
    <property type="match status" value="1"/>
</dbReference>
<keyword evidence="4 9" id="KW-1133">Transmembrane helix</keyword>
<evidence type="ECO:0000256" key="7">
    <source>
        <dbReference type="ARBA" id="ARBA00035120"/>
    </source>
</evidence>
<evidence type="ECO:0000313" key="11">
    <source>
        <dbReference type="Proteomes" id="UP001596317"/>
    </source>
</evidence>
<feature type="transmembrane region" description="Helical" evidence="9">
    <location>
        <begin position="68"/>
        <end position="86"/>
    </location>
</feature>
<dbReference type="InterPro" id="IPR003691">
    <property type="entry name" value="FluC"/>
</dbReference>
<comment type="similarity">
    <text evidence="7 9">Belongs to the fluoride channel Fluc/FEX (TC 1.A.43) family.</text>
</comment>
<dbReference type="PANTHER" id="PTHR28259:SF1">
    <property type="entry name" value="FLUORIDE EXPORT PROTEIN 1-RELATED"/>
    <property type="match status" value="1"/>
</dbReference>
<accession>A0ABW1ZS61</accession>
<evidence type="ECO:0000313" key="10">
    <source>
        <dbReference type="EMBL" id="MFC6663192.1"/>
    </source>
</evidence>
<keyword evidence="9" id="KW-0406">Ion transport</keyword>
<dbReference type="Proteomes" id="UP001596317">
    <property type="component" value="Unassembled WGS sequence"/>
</dbReference>
<evidence type="ECO:0000256" key="5">
    <source>
        <dbReference type="ARBA" id="ARBA00023136"/>
    </source>
</evidence>
<comment type="activity regulation">
    <text evidence="9">Na(+) is not transported, but it plays an essential structural role and its presence is essential for fluoride channel function.</text>
</comment>
<keyword evidence="9" id="KW-0813">Transport</keyword>
<gene>
    <name evidence="9 10" type="primary">crcB</name>
    <name evidence="9" type="synonym">fluC</name>
    <name evidence="10" type="ORF">ACFP90_24410</name>
</gene>
<feature type="transmembrane region" description="Helical" evidence="9">
    <location>
        <begin position="106"/>
        <end position="130"/>
    </location>
</feature>
<keyword evidence="9" id="KW-0915">Sodium</keyword>
<evidence type="ECO:0000256" key="1">
    <source>
        <dbReference type="ARBA" id="ARBA00004651"/>
    </source>
</evidence>
<organism evidence="10 11">
    <name type="scientific">Deinococcus multiflagellatus</name>
    <dbReference type="NCBI Taxonomy" id="1656887"/>
    <lineage>
        <taxon>Bacteria</taxon>
        <taxon>Thermotogati</taxon>
        <taxon>Deinococcota</taxon>
        <taxon>Deinococci</taxon>
        <taxon>Deinococcales</taxon>
        <taxon>Deinococcaceae</taxon>
        <taxon>Deinococcus</taxon>
    </lineage>
</organism>
<comment type="function">
    <text evidence="9">Fluoride-specific ion channel. Important for reducing fluoride concentration in the cell, thus reducing its toxicity.</text>
</comment>
<feature type="transmembrane region" description="Helical" evidence="9">
    <location>
        <begin position="36"/>
        <end position="56"/>
    </location>
</feature>
<evidence type="ECO:0000256" key="3">
    <source>
        <dbReference type="ARBA" id="ARBA00022692"/>
    </source>
</evidence>
<dbReference type="PANTHER" id="PTHR28259">
    <property type="entry name" value="FLUORIDE EXPORT PROTEIN 1-RELATED"/>
    <property type="match status" value="1"/>
</dbReference>
<evidence type="ECO:0000256" key="6">
    <source>
        <dbReference type="ARBA" id="ARBA00023303"/>
    </source>
</evidence>
<keyword evidence="2 9" id="KW-1003">Cell membrane</keyword>
<keyword evidence="3 9" id="KW-0812">Transmembrane</keyword>
<comment type="catalytic activity">
    <reaction evidence="8">
        <text>fluoride(in) = fluoride(out)</text>
        <dbReference type="Rhea" id="RHEA:76159"/>
        <dbReference type="ChEBI" id="CHEBI:17051"/>
    </reaction>
    <physiologicalReaction direction="left-to-right" evidence="8">
        <dbReference type="Rhea" id="RHEA:76160"/>
    </physiologicalReaction>
</comment>
<protein>
    <recommendedName>
        <fullName evidence="9">Fluoride-specific ion channel FluC</fullName>
    </recommendedName>
</protein>
<reference evidence="11" key="1">
    <citation type="journal article" date="2019" name="Int. J. Syst. Evol. Microbiol.">
        <title>The Global Catalogue of Microorganisms (GCM) 10K type strain sequencing project: providing services to taxonomists for standard genome sequencing and annotation.</title>
        <authorList>
            <consortium name="The Broad Institute Genomics Platform"/>
            <consortium name="The Broad Institute Genome Sequencing Center for Infectious Disease"/>
            <person name="Wu L."/>
            <person name="Ma J."/>
        </authorList>
    </citation>
    <scope>NUCLEOTIDE SEQUENCE [LARGE SCALE GENOMIC DNA]</scope>
    <source>
        <strain evidence="11">CCUG 63830</strain>
    </source>
</reference>
<evidence type="ECO:0000256" key="4">
    <source>
        <dbReference type="ARBA" id="ARBA00022989"/>
    </source>
</evidence>
<evidence type="ECO:0000256" key="2">
    <source>
        <dbReference type="ARBA" id="ARBA00022475"/>
    </source>
</evidence>
<keyword evidence="6 9" id="KW-0407">Ion channel</keyword>
<comment type="subcellular location">
    <subcellularLocation>
        <location evidence="1 9">Cell membrane</location>
        <topology evidence="1 9">Multi-pass membrane protein</topology>
    </subcellularLocation>
</comment>
<feature type="binding site" evidence="9">
    <location>
        <position position="78"/>
    </location>
    <ligand>
        <name>Na(+)</name>
        <dbReference type="ChEBI" id="CHEBI:29101"/>
        <note>structural</note>
    </ligand>
</feature>
<keyword evidence="5 9" id="KW-0472">Membrane</keyword>
<sequence length="131" mass="13983">MLFWLGLACGGALGALIRYGIQLALSGRLAHTPWATFPLATLLVNVAGSFALAFVVTLSLRGALSSEWRLIIGTGFIGALTTFSTLEWETYLLLRDNDMVRATLSVVANLMLGFVAVLLGRALALAWTAAR</sequence>
<name>A0ABW1ZS61_9DEIO</name>
<keyword evidence="11" id="KW-1185">Reference proteome</keyword>
<keyword evidence="9" id="KW-0479">Metal-binding</keyword>
<feature type="binding site" evidence="9">
    <location>
        <position position="81"/>
    </location>
    <ligand>
        <name>Na(+)</name>
        <dbReference type="ChEBI" id="CHEBI:29101"/>
        <note>structural</note>
    </ligand>
</feature>
<dbReference type="EMBL" id="JBHSWB010000002">
    <property type="protein sequence ID" value="MFC6663192.1"/>
    <property type="molecule type" value="Genomic_DNA"/>
</dbReference>